<keyword evidence="3 11" id="KW-0378">Hydrolase</keyword>
<evidence type="ECO:0000256" key="1">
    <source>
        <dbReference type="ARBA" id="ARBA00010838"/>
    </source>
</evidence>
<dbReference type="AlphaFoldDB" id="A0A178IN52"/>
<dbReference type="InterPro" id="IPR017736">
    <property type="entry name" value="Glyco_hydro_1_beta-glucosidase"/>
</dbReference>
<dbReference type="PRINTS" id="PR00131">
    <property type="entry name" value="GLHYDRLASE1"/>
</dbReference>
<feature type="binding site" evidence="9">
    <location>
        <position position="20"/>
    </location>
    <ligand>
        <name>substrate</name>
    </ligand>
</feature>
<evidence type="ECO:0000256" key="2">
    <source>
        <dbReference type="ARBA" id="ARBA00012744"/>
    </source>
</evidence>
<evidence type="ECO:0000313" key="13">
    <source>
        <dbReference type="Proteomes" id="UP000078486"/>
    </source>
</evidence>
<evidence type="ECO:0000256" key="8">
    <source>
        <dbReference type="PIRSR" id="PIRSR617736-1"/>
    </source>
</evidence>
<keyword evidence="6 11" id="KW-0326">Glycosidase</keyword>
<dbReference type="InterPro" id="IPR018120">
    <property type="entry name" value="Glyco_hydro_1_AS"/>
</dbReference>
<dbReference type="InterPro" id="IPR017853">
    <property type="entry name" value="GH"/>
</dbReference>
<protein>
    <recommendedName>
        <fullName evidence="2 11">Beta-glucosidase</fullName>
        <ecNumber evidence="2 11">3.2.1.21</ecNumber>
    </recommendedName>
</protein>
<dbReference type="InterPro" id="IPR001360">
    <property type="entry name" value="Glyco_hydro_1"/>
</dbReference>
<evidence type="ECO:0000256" key="7">
    <source>
        <dbReference type="ARBA" id="ARBA00023326"/>
    </source>
</evidence>
<dbReference type="OrthoDB" id="2339329at2"/>
<dbReference type="RefSeq" id="WP_068769571.1">
    <property type="nucleotide sequence ID" value="NZ_CP109796.1"/>
</dbReference>
<dbReference type="SUPFAM" id="SSF51445">
    <property type="entry name" value="(Trans)glycosidases"/>
    <property type="match status" value="1"/>
</dbReference>
<dbReference type="GO" id="GO:0030245">
    <property type="term" value="P:cellulose catabolic process"/>
    <property type="evidence" value="ECO:0007669"/>
    <property type="project" value="UniProtKB-KW"/>
</dbReference>
<feature type="active site" description="Nucleophile" evidence="8 10">
    <location>
        <position position="353"/>
    </location>
</feature>
<evidence type="ECO:0000256" key="6">
    <source>
        <dbReference type="ARBA" id="ARBA00023295"/>
    </source>
</evidence>
<keyword evidence="5" id="KW-0119">Carbohydrate metabolism</keyword>
<feature type="binding site" evidence="9">
    <location>
        <position position="121"/>
    </location>
    <ligand>
        <name>substrate</name>
    </ligand>
</feature>
<proteinExistence type="inferred from homology"/>
<evidence type="ECO:0000256" key="9">
    <source>
        <dbReference type="PIRSR" id="PIRSR617736-2"/>
    </source>
</evidence>
<dbReference type="PROSITE" id="PS00572">
    <property type="entry name" value="GLYCOSYL_HYDROL_F1_1"/>
    <property type="match status" value="1"/>
</dbReference>
<feature type="binding site" evidence="9">
    <location>
        <position position="165"/>
    </location>
    <ligand>
        <name>substrate</name>
    </ligand>
</feature>
<keyword evidence="7" id="KW-0624">Polysaccharide degradation</keyword>
<evidence type="ECO:0000256" key="11">
    <source>
        <dbReference type="RuleBase" id="RU361175"/>
    </source>
</evidence>
<evidence type="ECO:0000313" key="12">
    <source>
        <dbReference type="EMBL" id="OAM90496.1"/>
    </source>
</evidence>
<dbReference type="STRING" id="1184151.AW736_07575"/>
<feature type="binding site" evidence="9">
    <location>
        <position position="296"/>
    </location>
    <ligand>
        <name>substrate</name>
    </ligand>
</feature>
<name>A0A178IN52_9BACT</name>
<organism evidence="12 13">
    <name type="scientific">Termitidicoccus mucosus</name>
    <dbReference type="NCBI Taxonomy" id="1184151"/>
    <lineage>
        <taxon>Bacteria</taxon>
        <taxon>Pseudomonadati</taxon>
        <taxon>Verrucomicrobiota</taxon>
        <taxon>Opitutia</taxon>
        <taxon>Opitutales</taxon>
        <taxon>Opitutaceae</taxon>
        <taxon>Termitidicoccus</taxon>
    </lineage>
</organism>
<dbReference type="Gene3D" id="3.20.20.80">
    <property type="entry name" value="Glycosidases"/>
    <property type="match status" value="1"/>
</dbReference>
<dbReference type="PANTHER" id="PTHR10353:SF36">
    <property type="entry name" value="LP05116P"/>
    <property type="match status" value="1"/>
</dbReference>
<evidence type="ECO:0000256" key="4">
    <source>
        <dbReference type="ARBA" id="ARBA00023001"/>
    </source>
</evidence>
<dbReference type="EC" id="3.2.1.21" evidence="2 11"/>
<dbReference type="NCBIfam" id="TIGR03356">
    <property type="entry name" value="BGL"/>
    <property type="match status" value="1"/>
</dbReference>
<comment type="catalytic activity">
    <reaction evidence="11">
        <text>Hydrolysis of terminal, non-reducing beta-D-glucosyl residues with release of beta-D-glucose.</text>
        <dbReference type="EC" id="3.2.1.21"/>
    </reaction>
</comment>
<dbReference type="Pfam" id="PF00232">
    <property type="entry name" value="Glyco_hydro_1"/>
    <property type="match status" value="1"/>
</dbReference>
<comment type="similarity">
    <text evidence="1 11">Belongs to the glycosyl hydrolase 1 family.</text>
</comment>
<dbReference type="GO" id="GO:0008422">
    <property type="term" value="F:beta-glucosidase activity"/>
    <property type="evidence" value="ECO:0007669"/>
    <property type="project" value="UniProtKB-EC"/>
</dbReference>
<reference evidence="12 13" key="1">
    <citation type="submission" date="2016-01" db="EMBL/GenBank/DDBJ databases">
        <title>High potential of lignocellulose degradation of a new Verrucomicrobia species.</title>
        <authorList>
            <person name="Wang Y."/>
            <person name="Shi Y."/>
            <person name="Qiu Z."/>
            <person name="Liu S."/>
            <person name="Yang H."/>
        </authorList>
    </citation>
    <scope>NUCLEOTIDE SEQUENCE [LARGE SCALE GENOMIC DNA]</scope>
    <source>
        <strain evidence="12 13">TSB47</strain>
    </source>
</reference>
<feature type="active site" description="Proton donor" evidence="8">
    <location>
        <position position="166"/>
    </location>
</feature>
<evidence type="ECO:0000256" key="10">
    <source>
        <dbReference type="PROSITE-ProRule" id="PRU10055"/>
    </source>
</evidence>
<feature type="binding site" evidence="9">
    <location>
        <position position="400"/>
    </location>
    <ligand>
        <name>substrate</name>
    </ligand>
</feature>
<accession>A0A178IN52</accession>
<evidence type="ECO:0000256" key="3">
    <source>
        <dbReference type="ARBA" id="ARBA00022801"/>
    </source>
</evidence>
<feature type="binding site" evidence="9">
    <location>
        <begin position="407"/>
        <end position="408"/>
    </location>
    <ligand>
        <name>substrate</name>
    </ligand>
</feature>
<dbReference type="GO" id="GO:0005829">
    <property type="term" value="C:cytosol"/>
    <property type="evidence" value="ECO:0007669"/>
    <property type="project" value="TreeGrafter"/>
</dbReference>
<dbReference type="EMBL" id="LRRQ01000056">
    <property type="protein sequence ID" value="OAM90496.1"/>
    <property type="molecule type" value="Genomic_DNA"/>
</dbReference>
<gene>
    <name evidence="12" type="ORF">AW736_07575</name>
</gene>
<evidence type="ECO:0000256" key="5">
    <source>
        <dbReference type="ARBA" id="ARBA00023277"/>
    </source>
</evidence>
<dbReference type="PANTHER" id="PTHR10353">
    <property type="entry name" value="GLYCOSYL HYDROLASE"/>
    <property type="match status" value="1"/>
</dbReference>
<keyword evidence="13" id="KW-1185">Reference proteome</keyword>
<dbReference type="Proteomes" id="UP000078486">
    <property type="component" value="Unassembled WGS sequence"/>
</dbReference>
<sequence length="447" mass="51035">MKSYCFPRNFIWGVAAAAPQIEGAAREDGKGESIWDRFARLPGKVANGDTPDIACDHYHRYREDFALMRRLGVKNYRLSLAWPRLHPDGGRDINQKGIDFYRRLFDSMERNGITPWVTFYHWDLPQALEDAGGWRVRATAEAFARYCATAARAFRDHVRNWITLNEIPTFIGNGYRVGMHAPGAREPGRVLNQAFHHTLLAHGYAVSAVREHGGRGSRVGLTQDLSVSVPVTETPRDIVAARAELALRNEHLLAPVFHGRYPAGYLRRCGKDRPEVKAGDMKLISQPTDFLGLNIYSGHFVRAKAGRGREVLAFPPRYPEASFEWLKIVPQSIYWAIRHCHELYHPRAFYITENGASFPDPPAADGEIVDLHRRDFVRNYLVNVHRAVGEGLPCRGYFLWSFLDNYEWAAGYGERFGIVHVDYATQKRTPKLSARWYAEVMRRNQIV</sequence>
<dbReference type="FunFam" id="3.20.20.80:FF:000004">
    <property type="entry name" value="Beta-glucosidase 6-phospho-beta-glucosidase"/>
    <property type="match status" value="1"/>
</dbReference>
<keyword evidence="4" id="KW-0136">Cellulose degradation</keyword>
<comment type="caution">
    <text evidence="12">The sequence shown here is derived from an EMBL/GenBank/DDBJ whole genome shotgun (WGS) entry which is preliminary data.</text>
</comment>